<evidence type="ECO:0000256" key="5">
    <source>
        <dbReference type="ARBA" id="ARBA00022656"/>
    </source>
</evidence>
<dbReference type="GO" id="GO:0015267">
    <property type="term" value="F:channel activity"/>
    <property type="evidence" value="ECO:0007669"/>
    <property type="project" value="InterPro"/>
</dbReference>
<dbReference type="GO" id="GO:0090729">
    <property type="term" value="F:toxin activity"/>
    <property type="evidence" value="ECO:0007669"/>
    <property type="project" value="UniProtKB-KW"/>
</dbReference>
<protein>
    <submittedName>
        <fullName evidence="15">Cytolysin-3</fullName>
    </submittedName>
</protein>
<keyword evidence="10" id="KW-0472">Membrane</keyword>
<dbReference type="Proteomes" id="UP000225706">
    <property type="component" value="Unassembled WGS sequence"/>
</dbReference>
<evidence type="ECO:0000256" key="1">
    <source>
        <dbReference type="ARBA" id="ARBA00004175"/>
    </source>
</evidence>
<dbReference type="Gene3D" id="3.30.40.10">
    <property type="entry name" value="Zinc/RING finger domain, C3HC4 (zinc finger)"/>
    <property type="match status" value="1"/>
</dbReference>
<dbReference type="GO" id="GO:0042151">
    <property type="term" value="C:nematocyst"/>
    <property type="evidence" value="ECO:0007669"/>
    <property type="project" value="UniProtKB-SubCell"/>
</dbReference>
<dbReference type="InterPro" id="IPR015926">
    <property type="entry name" value="Cytolysin/lectin"/>
</dbReference>
<dbReference type="SUPFAM" id="SSF63724">
    <property type="entry name" value="Cytolysin/lectin"/>
    <property type="match status" value="1"/>
</dbReference>
<evidence type="ECO:0000313" key="15">
    <source>
        <dbReference type="EMBL" id="PFX12291.1"/>
    </source>
</evidence>
<name>A0A2B4R3U6_STYPI</name>
<evidence type="ECO:0000256" key="6">
    <source>
        <dbReference type="ARBA" id="ARBA00022723"/>
    </source>
</evidence>
<dbReference type="GO" id="GO:0046930">
    <property type="term" value="C:pore complex"/>
    <property type="evidence" value="ECO:0007669"/>
    <property type="project" value="InterPro"/>
</dbReference>
<keyword evidence="11" id="KW-1053">Target membrane</keyword>
<dbReference type="OrthoDB" id="5954752at2759"/>
<evidence type="ECO:0000256" key="2">
    <source>
        <dbReference type="ARBA" id="ARBA00004532"/>
    </source>
</evidence>
<evidence type="ECO:0000256" key="12">
    <source>
        <dbReference type="ARBA" id="ARBA00023331"/>
    </source>
</evidence>
<evidence type="ECO:0000256" key="9">
    <source>
        <dbReference type="ARBA" id="ARBA00022852"/>
    </source>
</evidence>
<organism evidence="15 16">
    <name type="scientific">Stylophora pistillata</name>
    <name type="common">Smooth cauliflower coral</name>
    <dbReference type="NCBI Taxonomy" id="50429"/>
    <lineage>
        <taxon>Eukaryota</taxon>
        <taxon>Metazoa</taxon>
        <taxon>Cnidaria</taxon>
        <taxon>Anthozoa</taxon>
        <taxon>Hexacorallia</taxon>
        <taxon>Scleractinia</taxon>
        <taxon>Astrocoeniina</taxon>
        <taxon>Pocilloporidae</taxon>
        <taxon>Stylophora</taxon>
    </lineage>
</organism>
<dbReference type="GO" id="GO:0044218">
    <property type="term" value="C:other organism cell membrane"/>
    <property type="evidence" value="ECO:0007669"/>
    <property type="project" value="UniProtKB-KW"/>
</dbReference>
<evidence type="ECO:0000256" key="8">
    <source>
        <dbReference type="ARBA" id="ARBA00022833"/>
    </source>
</evidence>
<evidence type="ECO:0000256" key="13">
    <source>
        <dbReference type="PROSITE-ProRule" id="PRU00207"/>
    </source>
</evidence>
<keyword evidence="5" id="KW-0800">Toxin</keyword>
<evidence type="ECO:0000256" key="11">
    <source>
        <dbReference type="ARBA" id="ARBA00023298"/>
    </source>
</evidence>
<feature type="domain" description="TRAF-type" evidence="14">
    <location>
        <begin position="2"/>
        <end position="48"/>
    </location>
</feature>
<gene>
    <name evidence="15" type="ORF">AWC38_SpisGene23776</name>
</gene>
<dbReference type="AlphaFoldDB" id="A0A2B4R3U6"/>
<dbReference type="PROSITE" id="PS50145">
    <property type="entry name" value="ZF_TRAF"/>
    <property type="match status" value="1"/>
</dbReference>
<evidence type="ECO:0000313" key="16">
    <source>
        <dbReference type="Proteomes" id="UP000225706"/>
    </source>
</evidence>
<proteinExistence type="inferred from homology"/>
<feature type="non-terminal residue" evidence="15">
    <location>
        <position position="1"/>
    </location>
</feature>
<dbReference type="GO" id="GO:0006812">
    <property type="term" value="P:monoatomic cation transport"/>
    <property type="evidence" value="ECO:0007669"/>
    <property type="project" value="InterPro"/>
</dbReference>
<comment type="similarity">
    <text evidence="3">Belongs to the actinoporin family. Sea anemone subfamily.</text>
</comment>
<dbReference type="EMBL" id="LSMT01001456">
    <property type="protein sequence ID" value="PFX12291.1"/>
    <property type="molecule type" value="Genomic_DNA"/>
</dbReference>
<dbReference type="Pfam" id="PF06369">
    <property type="entry name" value="Anemone_cytotox"/>
    <property type="match status" value="1"/>
</dbReference>
<comment type="caution">
    <text evidence="15">The sequence shown here is derived from an EMBL/GenBank/DDBJ whole genome shotgun (WGS) entry which is preliminary data.</text>
</comment>
<accession>A0A2B4R3U6</accession>
<dbReference type="InterPro" id="IPR013083">
    <property type="entry name" value="Znf_RING/FYVE/PHD"/>
</dbReference>
<evidence type="ECO:0000259" key="14">
    <source>
        <dbReference type="PROSITE" id="PS50145"/>
    </source>
</evidence>
<keyword evidence="8 13" id="KW-0862">Zinc</keyword>
<reference evidence="16" key="1">
    <citation type="journal article" date="2017" name="bioRxiv">
        <title>Comparative analysis of the genomes of Stylophora pistillata and Acropora digitifera provides evidence for extensive differences between species of corals.</title>
        <authorList>
            <person name="Voolstra C.R."/>
            <person name="Li Y."/>
            <person name="Liew Y.J."/>
            <person name="Baumgarten S."/>
            <person name="Zoccola D."/>
            <person name="Flot J.-F."/>
            <person name="Tambutte S."/>
            <person name="Allemand D."/>
            <person name="Aranda M."/>
        </authorList>
    </citation>
    <scope>NUCLEOTIDE SEQUENCE [LARGE SCALE GENOMIC DNA]</scope>
</reference>
<dbReference type="GO" id="GO:0051715">
    <property type="term" value="P:cytolysis in another organism"/>
    <property type="evidence" value="ECO:0007669"/>
    <property type="project" value="InterPro"/>
</dbReference>
<evidence type="ECO:0000256" key="3">
    <source>
        <dbReference type="ARBA" id="ARBA00008399"/>
    </source>
</evidence>
<evidence type="ECO:0000256" key="7">
    <source>
        <dbReference type="ARBA" id="ARBA00022771"/>
    </source>
</evidence>
<evidence type="ECO:0000256" key="4">
    <source>
        <dbReference type="ARBA" id="ARBA00022537"/>
    </source>
</evidence>
<dbReference type="InterPro" id="IPR001293">
    <property type="entry name" value="Znf_TRAF"/>
</dbReference>
<evidence type="ECO:0000256" key="10">
    <source>
        <dbReference type="ARBA" id="ARBA00023136"/>
    </source>
</evidence>
<keyword evidence="16" id="KW-1185">Reference proteome</keyword>
<keyword evidence="7 13" id="KW-0863">Zinc-finger</keyword>
<comment type="subcellular location">
    <subcellularLocation>
        <location evidence="2">Nematocyst</location>
    </subcellularLocation>
    <subcellularLocation>
        <location evidence="1">Target cell membrane</location>
    </subcellularLocation>
</comment>
<sequence length="144" mass="16019">EHQDVCQRFPIHWSNNCGLKEIPREKLVDHIQDACALTEVHCEYNSLGSGTLISAAHLNSVILQTIVDNIAWVNRKIAIGVINETPSSWTAQCPFFKSGTSDAVLPEFVKSGEAALYSARRRHTSFLVGAVGMFIYYMPDAERP</sequence>
<keyword evidence="6 13" id="KW-0479">Metal-binding</keyword>
<dbReference type="GO" id="GO:0046931">
    <property type="term" value="P:pore complex assembly"/>
    <property type="evidence" value="ECO:0007669"/>
    <property type="project" value="InterPro"/>
</dbReference>
<feature type="zinc finger region" description="TRAF-type" evidence="13">
    <location>
        <begin position="2"/>
        <end position="48"/>
    </location>
</feature>
<dbReference type="InterPro" id="IPR009104">
    <property type="entry name" value="Anemon_actinoporin-like"/>
</dbReference>
<keyword evidence="9" id="KW-0204">Cytolysis</keyword>
<dbReference type="Gene3D" id="2.60.270.20">
    <property type="entry name" value="Cytolysin/lectin"/>
    <property type="match status" value="1"/>
</dbReference>
<keyword evidence="12" id="KW-0166">Nematocyst</keyword>
<dbReference type="GO" id="GO:0008270">
    <property type="term" value="F:zinc ion binding"/>
    <property type="evidence" value="ECO:0007669"/>
    <property type="project" value="UniProtKB-KW"/>
</dbReference>
<keyword evidence="4" id="KW-1052">Target cell membrane</keyword>